<sequence length="529" mass="56670">MPRTPLPPPGLHLGLVPEQAAARHAGTTITLDHDMAALPGAGRELTYAQLAEHVEDMAARLRAAGVLAGEHLAVHKTAGFDIYVLACAACRIGAVPVLLSPQLDPDTVTALLARLPRPHLLTDAATLAGPLAGTLTGDLVGRVVTAGPVPGTAPPGTLGLPELAGAPRRPPVLAHSSRPALLTHTSGTTGLPKLVVHTAASLYGRLVPQRRLAALIRGRETYAAHLSYVHSRMYLALAVALPKGMPVVVLDDPDPAHVAEVFARTRPGVVETHPNSYVAWAELARDPRGPLAGVTCFSSTFDALHPPTMRTLLAASRRRRPVFAQFYGQSECGPLTCRLYTRGTVLTADGRCLGFPLPGSTRVRLVTDDGRPATRARPGRIEVRSRGRALTYFAEPGRYAEQTDGAWWRTGDVGYRTRFGCLHLLDREADVIPAVESTLEVEDAVMGRLAELTEVVLVPGPRQEPVPVVCVRDDAPLDRARWARAVADQPALAEPVQLTLDQLPRTATMKVRRHALVAMLRERAAQEVS</sequence>
<keyword evidence="3" id="KW-1185">Reference proteome</keyword>
<dbReference type="CDD" id="cd04433">
    <property type="entry name" value="AFD_class_I"/>
    <property type="match status" value="1"/>
</dbReference>
<comment type="caution">
    <text evidence="2">The sequence shown here is derived from an EMBL/GenBank/DDBJ whole genome shotgun (WGS) entry which is preliminary data.</text>
</comment>
<dbReference type="Proteomes" id="UP001596083">
    <property type="component" value="Unassembled WGS sequence"/>
</dbReference>
<dbReference type="InterPro" id="IPR050237">
    <property type="entry name" value="ATP-dep_AMP-bd_enzyme"/>
</dbReference>
<protein>
    <submittedName>
        <fullName evidence="2">Class I adenylate-forming enzyme family protein</fullName>
    </submittedName>
</protein>
<organism evidence="2 3">
    <name type="scientific">Streptomyces gamaensis</name>
    <dbReference type="NCBI Taxonomy" id="1763542"/>
    <lineage>
        <taxon>Bacteria</taxon>
        <taxon>Bacillati</taxon>
        <taxon>Actinomycetota</taxon>
        <taxon>Actinomycetes</taxon>
        <taxon>Kitasatosporales</taxon>
        <taxon>Streptomycetaceae</taxon>
        <taxon>Streptomyces</taxon>
    </lineage>
</organism>
<evidence type="ECO:0000259" key="1">
    <source>
        <dbReference type="Pfam" id="PF00501"/>
    </source>
</evidence>
<feature type="domain" description="AMP-dependent synthetase/ligase" evidence="1">
    <location>
        <begin position="19"/>
        <end position="393"/>
    </location>
</feature>
<dbReference type="PANTHER" id="PTHR43767">
    <property type="entry name" value="LONG-CHAIN-FATTY-ACID--COA LIGASE"/>
    <property type="match status" value="1"/>
</dbReference>
<gene>
    <name evidence="2" type="ORF">ACFP1Z_25925</name>
</gene>
<dbReference type="InterPro" id="IPR000873">
    <property type="entry name" value="AMP-dep_synth/lig_dom"/>
</dbReference>
<evidence type="ECO:0000313" key="3">
    <source>
        <dbReference type="Proteomes" id="UP001596083"/>
    </source>
</evidence>
<reference evidence="3" key="1">
    <citation type="journal article" date="2019" name="Int. J. Syst. Evol. Microbiol.">
        <title>The Global Catalogue of Microorganisms (GCM) 10K type strain sequencing project: providing services to taxonomists for standard genome sequencing and annotation.</title>
        <authorList>
            <consortium name="The Broad Institute Genomics Platform"/>
            <consortium name="The Broad Institute Genome Sequencing Center for Infectious Disease"/>
            <person name="Wu L."/>
            <person name="Ma J."/>
        </authorList>
    </citation>
    <scope>NUCLEOTIDE SEQUENCE [LARGE SCALE GENOMIC DNA]</scope>
    <source>
        <strain evidence="3">CGMCC 4.7304</strain>
    </source>
</reference>
<evidence type="ECO:0000313" key="2">
    <source>
        <dbReference type="EMBL" id="MFC5723605.1"/>
    </source>
</evidence>
<accession>A0ABW0Z464</accession>
<dbReference type="PROSITE" id="PS00455">
    <property type="entry name" value="AMP_BINDING"/>
    <property type="match status" value="1"/>
</dbReference>
<dbReference type="PANTHER" id="PTHR43767:SF1">
    <property type="entry name" value="NONRIBOSOMAL PEPTIDE SYNTHASE PES1 (EUROFUNG)-RELATED"/>
    <property type="match status" value="1"/>
</dbReference>
<dbReference type="InterPro" id="IPR042099">
    <property type="entry name" value="ANL_N_sf"/>
</dbReference>
<dbReference type="SUPFAM" id="SSF56801">
    <property type="entry name" value="Acetyl-CoA synthetase-like"/>
    <property type="match status" value="1"/>
</dbReference>
<name>A0ABW0Z464_9ACTN</name>
<dbReference type="Gene3D" id="3.40.50.12780">
    <property type="entry name" value="N-terminal domain of ligase-like"/>
    <property type="match status" value="1"/>
</dbReference>
<dbReference type="Pfam" id="PF00501">
    <property type="entry name" value="AMP-binding"/>
    <property type="match status" value="1"/>
</dbReference>
<proteinExistence type="predicted"/>
<dbReference type="RefSeq" id="WP_390319921.1">
    <property type="nucleotide sequence ID" value="NZ_JBHSPB010000019.1"/>
</dbReference>
<dbReference type="InterPro" id="IPR020845">
    <property type="entry name" value="AMP-binding_CS"/>
</dbReference>
<dbReference type="EMBL" id="JBHSPB010000019">
    <property type="protein sequence ID" value="MFC5723605.1"/>
    <property type="molecule type" value="Genomic_DNA"/>
</dbReference>